<dbReference type="Proteomes" id="UP000637628">
    <property type="component" value="Unassembled WGS sequence"/>
</dbReference>
<gene>
    <name evidence="3" type="ORF">Adu01nite_29730</name>
</gene>
<feature type="transmembrane region" description="Helical" evidence="2">
    <location>
        <begin position="293"/>
        <end position="313"/>
    </location>
</feature>
<feature type="region of interest" description="Disordered" evidence="1">
    <location>
        <begin position="318"/>
        <end position="339"/>
    </location>
</feature>
<accession>A0ABQ3YVK7</accession>
<feature type="transmembrane region" description="Helical" evidence="2">
    <location>
        <begin position="250"/>
        <end position="267"/>
    </location>
</feature>
<proteinExistence type="predicted"/>
<dbReference type="EMBL" id="BOML01000023">
    <property type="protein sequence ID" value="GIE01623.1"/>
    <property type="molecule type" value="Genomic_DNA"/>
</dbReference>
<keyword evidence="2" id="KW-0472">Membrane</keyword>
<feature type="transmembrane region" description="Helical" evidence="2">
    <location>
        <begin position="63"/>
        <end position="88"/>
    </location>
</feature>
<keyword evidence="2" id="KW-0812">Transmembrane</keyword>
<name>A0ABQ3YVK7_9ACTN</name>
<keyword evidence="2" id="KW-1133">Transmembrane helix</keyword>
<protein>
    <submittedName>
        <fullName evidence="3">Uncharacterized protein</fullName>
    </submittedName>
</protein>
<organism evidence="3 4">
    <name type="scientific">Paractinoplanes durhamensis</name>
    <dbReference type="NCBI Taxonomy" id="113563"/>
    <lineage>
        <taxon>Bacteria</taxon>
        <taxon>Bacillati</taxon>
        <taxon>Actinomycetota</taxon>
        <taxon>Actinomycetes</taxon>
        <taxon>Micromonosporales</taxon>
        <taxon>Micromonosporaceae</taxon>
        <taxon>Paractinoplanes</taxon>
    </lineage>
</organism>
<evidence type="ECO:0000256" key="2">
    <source>
        <dbReference type="SAM" id="Phobius"/>
    </source>
</evidence>
<reference evidence="3 4" key="1">
    <citation type="submission" date="2021-01" db="EMBL/GenBank/DDBJ databases">
        <title>Whole genome shotgun sequence of Actinoplanes durhamensis NBRC 14914.</title>
        <authorList>
            <person name="Komaki H."/>
            <person name="Tamura T."/>
        </authorList>
    </citation>
    <scope>NUCLEOTIDE SEQUENCE [LARGE SCALE GENOMIC DNA]</scope>
    <source>
        <strain evidence="3 4">NBRC 14914</strain>
    </source>
</reference>
<dbReference type="RefSeq" id="WP_203727386.1">
    <property type="nucleotide sequence ID" value="NZ_BAAATX010000051.1"/>
</dbReference>
<evidence type="ECO:0000313" key="4">
    <source>
        <dbReference type="Proteomes" id="UP000637628"/>
    </source>
</evidence>
<keyword evidence="4" id="KW-1185">Reference proteome</keyword>
<sequence>MTTRSERHYRRLLRAYPRSYRDHRGTEILTTLLEMAEDGRRPGLHLVLSGLWQRFKLPARRPLAWVAALLAAAVLGGFGAAAGTWIAWQTAAAIPSDRKVQALNTGLTGIPGDAPLYHETSAQQGPSVAIQADGTAGWSSARIRDALTGAGWRITSFRESEGRTIPREDMTAAVPIRYGTWTATSGGLRLWGDARVLTGAPFTDAASYNIRVWPVEPAPLRPLTIAGTVAGLLTGWLLVTALARRRLATALATGGFIAATLLAYEFYRDACEVMAYPHGSPRPGNVDTSHGGTFTLICTIIGLFAIAAAVIAARPGPAGAAGQPRLGVPDDGGPALGAS</sequence>
<evidence type="ECO:0000313" key="3">
    <source>
        <dbReference type="EMBL" id="GIE01623.1"/>
    </source>
</evidence>
<feature type="transmembrane region" description="Helical" evidence="2">
    <location>
        <begin position="223"/>
        <end position="243"/>
    </location>
</feature>
<comment type="caution">
    <text evidence="3">The sequence shown here is derived from an EMBL/GenBank/DDBJ whole genome shotgun (WGS) entry which is preliminary data.</text>
</comment>
<evidence type="ECO:0000256" key="1">
    <source>
        <dbReference type="SAM" id="MobiDB-lite"/>
    </source>
</evidence>